<dbReference type="EMBL" id="JBHLZP010000003">
    <property type="protein sequence ID" value="MFB9830818.1"/>
    <property type="molecule type" value="Genomic_DNA"/>
</dbReference>
<comment type="caution">
    <text evidence="2">The sequence shown here is derived from an EMBL/GenBank/DDBJ whole genome shotgun (WGS) entry which is preliminary data.</text>
</comment>
<keyword evidence="3" id="KW-1185">Reference proteome</keyword>
<evidence type="ECO:0000313" key="2">
    <source>
        <dbReference type="EMBL" id="MFB9830818.1"/>
    </source>
</evidence>
<evidence type="ECO:0000256" key="1">
    <source>
        <dbReference type="SAM" id="MobiDB-lite"/>
    </source>
</evidence>
<evidence type="ECO:0000313" key="3">
    <source>
        <dbReference type="Proteomes" id="UP001589627"/>
    </source>
</evidence>
<proteinExistence type="predicted"/>
<reference evidence="2 3" key="1">
    <citation type="submission" date="2024-09" db="EMBL/GenBank/DDBJ databases">
        <authorList>
            <person name="Sun Q."/>
            <person name="Mori K."/>
        </authorList>
    </citation>
    <scope>NUCLEOTIDE SEQUENCE [LARGE SCALE GENOMIC DNA]</scope>
    <source>
        <strain evidence="2 3">TBRC 0563</strain>
    </source>
</reference>
<organism evidence="2 3">
    <name type="scientific">Actinoallomurus acaciae</name>
    <dbReference type="NCBI Taxonomy" id="502577"/>
    <lineage>
        <taxon>Bacteria</taxon>
        <taxon>Bacillati</taxon>
        <taxon>Actinomycetota</taxon>
        <taxon>Actinomycetes</taxon>
        <taxon>Streptosporangiales</taxon>
        <taxon>Thermomonosporaceae</taxon>
        <taxon>Actinoallomurus</taxon>
    </lineage>
</organism>
<dbReference type="RefSeq" id="WP_378193771.1">
    <property type="nucleotide sequence ID" value="NZ_JBHLZP010000003.1"/>
</dbReference>
<sequence length="106" mass="11518">MHPFKPRGAHQPGHPLATDRHSEVIAQLGVDAWGTVGVTRPGMNLDDGLGSSKRNSPAQHTQYPSEEGDAMVCLPRIDQPILHLGRSVSRAKKTAVFFKISHSSRS</sequence>
<gene>
    <name evidence="2" type="ORF">ACFFNX_01260</name>
</gene>
<dbReference type="Proteomes" id="UP001589627">
    <property type="component" value="Unassembled WGS sequence"/>
</dbReference>
<protein>
    <submittedName>
        <fullName evidence="2">Uncharacterized protein</fullName>
    </submittedName>
</protein>
<name>A0ABV5Y732_9ACTN</name>
<accession>A0ABV5Y732</accession>
<feature type="compositionally biased region" description="Polar residues" evidence="1">
    <location>
        <begin position="52"/>
        <end position="64"/>
    </location>
</feature>
<feature type="region of interest" description="Disordered" evidence="1">
    <location>
        <begin position="41"/>
        <end position="67"/>
    </location>
</feature>